<dbReference type="GO" id="GO:0005615">
    <property type="term" value="C:extracellular space"/>
    <property type="evidence" value="ECO:0007669"/>
    <property type="project" value="TreeGrafter"/>
</dbReference>
<evidence type="ECO:0000313" key="2">
    <source>
        <dbReference type="Proteomes" id="UP000054047"/>
    </source>
</evidence>
<dbReference type="Proteomes" id="UP000054047">
    <property type="component" value="Unassembled WGS sequence"/>
</dbReference>
<dbReference type="Pfam" id="PF02995">
    <property type="entry name" value="DUF229"/>
    <property type="match status" value="1"/>
</dbReference>
<evidence type="ECO:0000313" key="1">
    <source>
        <dbReference type="EMBL" id="KIH62440.1"/>
    </source>
</evidence>
<proteinExistence type="predicted"/>
<dbReference type="InterPro" id="IPR004245">
    <property type="entry name" value="DUF229"/>
</dbReference>
<keyword evidence="2" id="KW-1185">Reference proteome</keyword>
<dbReference type="PANTHER" id="PTHR10974">
    <property type="entry name" value="FI08016P-RELATED"/>
    <property type="match status" value="1"/>
</dbReference>
<gene>
    <name evidence="1" type="ORF">ANCDUO_07275</name>
</gene>
<dbReference type="AlphaFoldDB" id="A0A0C2GMI0"/>
<accession>A0A0C2GMI0</accession>
<organism evidence="1 2">
    <name type="scientific">Ancylostoma duodenale</name>
    <dbReference type="NCBI Taxonomy" id="51022"/>
    <lineage>
        <taxon>Eukaryota</taxon>
        <taxon>Metazoa</taxon>
        <taxon>Ecdysozoa</taxon>
        <taxon>Nematoda</taxon>
        <taxon>Chromadorea</taxon>
        <taxon>Rhabditida</taxon>
        <taxon>Rhabditina</taxon>
        <taxon>Rhabditomorpha</taxon>
        <taxon>Strongyloidea</taxon>
        <taxon>Ancylostomatidae</taxon>
        <taxon>Ancylostomatinae</taxon>
        <taxon>Ancylostoma</taxon>
    </lineage>
</organism>
<dbReference type="EMBL" id="KN729305">
    <property type="protein sequence ID" value="KIH62440.1"/>
    <property type="molecule type" value="Genomic_DNA"/>
</dbReference>
<protein>
    <submittedName>
        <fullName evidence="1">Uncharacterized protein</fullName>
    </submittedName>
</protein>
<sequence>MDLTLRVAYGRAKNAWFSAQEYPSLAVLVFDSVSANQFRRHMPQTMKFLVDNRFFTMNMYNEMTDDSNANILAILEGGRDPSDTQKFLWDAMKEERSLVKGT</sequence>
<name>A0A0C2GMI0_9BILA</name>
<dbReference type="PANTHER" id="PTHR10974:SF4">
    <property type="entry name" value="PROTEIN CBG09258"/>
    <property type="match status" value="1"/>
</dbReference>
<reference evidence="1 2" key="1">
    <citation type="submission" date="2013-12" db="EMBL/GenBank/DDBJ databases">
        <title>Draft genome of the parsitic nematode Ancylostoma duodenale.</title>
        <authorList>
            <person name="Mitreva M."/>
        </authorList>
    </citation>
    <scope>NUCLEOTIDE SEQUENCE [LARGE SCALE GENOMIC DNA]</scope>
    <source>
        <strain evidence="1 2">Zhejiang</strain>
    </source>
</reference>